<gene>
    <name evidence="2" type="ORF">AVEN_275253_1</name>
</gene>
<evidence type="ECO:0000256" key="1">
    <source>
        <dbReference type="SAM" id="MobiDB-lite"/>
    </source>
</evidence>
<protein>
    <submittedName>
        <fullName evidence="2">Uncharacterized protein</fullName>
    </submittedName>
</protein>
<dbReference type="AlphaFoldDB" id="A0A4Y2M402"/>
<reference evidence="2 3" key="1">
    <citation type="journal article" date="2019" name="Sci. Rep.">
        <title>Orb-weaving spider Araneus ventricosus genome elucidates the spidroin gene catalogue.</title>
        <authorList>
            <person name="Kono N."/>
            <person name="Nakamura H."/>
            <person name="Ohtoshi R."/>
            <person name="Moran D.A.P."/>
            <person name="Shinohara A."/>
            <person name="Yoshida Y."/>
            <person name="Fujiwara M."/>
            <person name="Mori M."/>
            <person name="Tomita M."/>
            <person name="Arakawa K."/>
        </authorList>
    </citation>
    <scope>NUCLEOTIDE SEQUENCE [LARGE SCALE GENOMIC DNA]</scope>
</reference>
<feature type="region of interest" description="Disordered" evidence="1">
    <location>
        <begin position="36"/>
        <end position="59"/>
    </location>
</feature>
<organism evidence="2 3">
    <name type="scientific">Araneus ventricosus</name>
    <name type="common">Orbweaver spider</name>
    <name type="synonym">Epeira ventricosa</name>
    <dbReference type="NCBI Taxonomy" id="182803"/>
    <lineage>
        <taxon>Eukaryota</taxon>
        <taxon>Metazoa</taxon>
        <taxon>Ecdysozoa</taxon>
        <taxon>Arthropoda</taxon>
        <taxon>Chelicerata</taxon>
        <taxon>Arachnida</taxon>
        <taxon>Araneae</taxon>
        <taxon>Araneomorphae</taxon>
        <taxon>Entelegynae</taxon>
        <taxon>Araneoidea</taxon>
        <taxon>Araneidae</taxon>
        <taxon>Araneus</taxon>
    </lineage>
</organism>
<name>A0A4Y2M402_ARAVE</name>
<proteinExistence type="predicted"/>
<sequence length="116" mass="13186">MPRALCHYVLFINITPPHAPGAYNYMNYQTRQRIWSGNCEPNPHGSPQGPAPENRPQTTLLIQKQKDTENDTVSTDLQIIVHRRGTCCVQVQPPEQKLKPFLCVFVRFGILCVSLL</sequence>
<comment type="caution">
    <text evidence="2">The sequence shown here is derived from an EMBL/GenBank/DDBJ whole genome shotgun (WGS) entry which is preliminary data.</text>
</comment>
<dbReference type="Proteomes" id="UP000499080">
    <property type="component" value="Unassembled WGS sequence"/>
</dbReference>
<evidence type="ECO:0000313" key="3">
    <source>
        <dbReference type="Proteomes" id="UP000499080"/>
    </source>
</evidence>
<keyword evidence="3" id="KW-1185">Reference proteome</keyword>
<accession>A0A4Y2M402</accession>
<dbReference type="EMBL" id="BGPR01121322">
    <property type="protein sequence ID" value="GBN21163.1"/>
    <property type="molecule type" value="Genomic_DNA"/>
</dbReference>
<evidence type="ECO:0000313" key="2">
    <source>
        <dbReference type="EMBL" id="GBN21163.1"/>
    </source>
</evidence>